<accession>A0A5E4GHQ9</accession>
<keyword evidence="4" id="KW-0052">Apoplast</keyword>
<dbReference type="Gene3D" id="2.40.480.10">
    <property type="entry name" value="Allene oxide cyclase-like"/>
    <property type="match status" value="1"/>
</dbReference>
<proteinExistence type="inferred from homology"/>
<dbReference type="GO" id="GO:0048046">
    <property type="term" value="C:apoplast"/>
    <property type="evidence" value="ECO:0007669"/>
    <property type="project" value="UniProtKB-SubCell"/>
</dbReference>
<keyword evidence="4" id="KW-0732">Signal</keyword>
<comment type="subunit">
    <text evidence="2 4">Homodimer.</text>
</comment>
<dbReference type="EMBL" id="CABIKO010000732">
    <property type="protein sequence ID" value="VVA39062.1"/>
    <property type="molecule type" value="Genomic_DNA"/>
</dbReference>
<dbReference type="Gramene" id="VVA39062">
    <property type="protein sequence ID" value="VVA39062"/>
    <property type="gene ID" value="Prudul26B028940"/>
</dbReference>
<evidence type="ECO:0000256" key="3">
    <source>
        <dbReference type="ARBA" id="ARBA00022525"/>
    </source>
</evidence>
<evidence type="ECO:0000313" key="5">
    <source>
        <dbReference type="EMBL" id="VVA39062.1"/>
    </source>
</evidence>
<gene>
    <name evidence="5" type="ORF">ALMOND_2B028940</name>
</gene>
<evidence type="ECO:0000256" key="4">
    <source>
        <dbReference type="RuleBase" id="RU363099"/>
    </source>
</evidence>
<keyword evidence="3 4" id="KW-0964">Secreted</keyword>
<dbReference type="InterPro" id="IPR044859">
    <property type="entry name" value="Allene_oxi_cyc_Dirigent"/>
</dbReference>
<dbReference type="InterPro" id="IPR004265">
    <property type="entry name" value="Dirigent"/>
</dbReference>
<sequence>MAKNSKSLLISLTILFFITMVTSKSPNFSQNPSLQALGLNKQEKLSHLHFYFHDIVSGPNPTAIWAAQTPTSKKSPTLFGSIAMFDDPLTVGPERSSKLVGRAQGIYGSASQSEDALLMTMNLAFVEGKFNGSSLSVFGRNAVVEAVREMPIVGGSGVFRFARGYVQARTLKFNATSGDALVEYDVFVFHY</sequence>
<evidence type="ECO:0000256" key="2">
    <source>
        <dbReference type="ARBA" id="ARBA00011738"/>
    </source>
</evidence>
<dbReference type="Proteomes" id="UP000327085">
    <property type="component" value="Chromosome 7"/>
</dbReference>
<protein>
    <recommendedName>
        <fullName evidence="4">Dirigent protein</fullName>
    </recommendedName>
</protein>
<reference evidence="6" key="1">
    <citation type="journal article" date="2020" name="Plant J.">
        <title>Transposons played a major role in the diversification between the closely related almond and peach genomes: results from the almond genome sequence.</title>
        <authorList>
            <person name="Alioto T."/>
            <person name="Alexiou K.G."/>
            <person name="Bardil A."/>
            <person name="Barteri F."/>
            <person name="Castanera R."/>
            <person name="Cruz F."/>
            <person name="Dhingra A."/>
            <person name="Duval H."/>
            <person name="Fernandez I Marti A."/>
            <person name="Frias L."/>
            <person name="Galan B."/>
            <person name="Garcia J.L."/>
            <person name="Howad W."/>
            <person name="Gomez-Garrido J."/>
            <person name="Gut M."/>
            <person name="Julca I."/>
            <person name="Morata J."/>
            <person name="Puigdomenech P."/>
            <person name="Ribeca P."/>
            <person name="Rubio Cabetas M.J."/>
            <person name="Vlasova A."/>
            <person name="Wirthensohn M."/>
            <person name="Garcia-Mas J."/>
            <person name="Gabaldon T."/>
            <person name="Casacuberta J.M."/>
            <person name="Arus P."/>
        </authorList>
    </citation>
    <scope>NUCLEOTIDE SEQUENCE [LARGE SCALE GENOMIC DNA]</scope>
    <source>
        <strain evidence="6">cv. Texas</strain>
    </source>
</reference>
<feature type="signal peptide" evidence="4">
    <location>
        <begin position="1"/>
        <end position="23"/>
    </location>
</feature>
<evidence type="ECO:0000256" key="1">
    <source>
        <dbReference type="ARBA" id="ARBA00010746"/>
    </source>
</evidence>
<feature type="chain" id="PRO_5023134177" description="Dirigent protein" evidence="4">
    <location>
        <begin position="24"/>
        <end position="191"/>
    </location>
</feature>
<organism evidence="5 6">
    <name type="scientific">Prunus dulcis</name>
    <name type="common">Almond</name>
    <name type="synonym">Amygdalus dulcis</name>
    <dbReference type="NCBI Taxonomy" id="3755"/>
    <lineage>
        <taxon>Eukaryota</taxon>
        <taxon>Viridiplantae</taxon>
        <taxon>Streptophyta</taxon>
        <taxon>Embryophyta</taxon>
        <taxon>Tracheophyta</taxon>
        <taxon>Spermatophyta</taxon>
        <taxon>Magnoliopsida</taxon>
        <taxon>eudicotyledons</taxon>
        <taxon>Gunneridae</taxon>
        <taxon>Pentapetalae</taxon>
        <taxon>rosids</taxon>
        <taxon>fabids</taxon>
        <taxon>Rosales</taxon>
        <taxon>Rosaceae</taxon>
        <taxon>Amygdaloideae</taxon>
        <taxon>Amygdaleae</taxon>
        <taxon>Prunus</taxon>
    </lineage>
</organism>
<dbReference type="PANTHER" id="PTHR21495">
    <property type="entry name" value="NUCLEOPORIN-RELATED"/>
    <property type="match status" value="1"/>
</dbReference>
<dbReference type="Pfam" id="PF03018">
    <property type="entry name" value="Dirigent"/>
    <property type="match status" value="1"/>
</dbReference>
<evidence type="ECO:0000313" key="6">
    <source>
        <dbReference type="Proteomes" id="UP000327085"/>
    </source>
</evidence>
<dbReference type="AlphaFoldDB" id="A0A5E4GHQ9"/>
<dbReference type="InParanoid" id="A0A5E4GHQ9"/>
<dbReference type="FunCoup" id="A0A5E4GHQ9">
    <property type="interactions" value="37"/>
</dbReference>
<dbReference type="GO" id="GO:0009699">
    <property type="term" value="P:phenylpropanoid biosynthetic process"/>
    <property type="evidence" value="ECO:0007669"/>
    <property type="project" value="UniProtKB-ARBA"/>
</dbReference>
<comment type="function">
    <text evidence="4">Dirigent proteins impart stereoselectivity on the phenoxy radical-coupling reaction, yielding optically active lignans from two molecules of coniferyl alcohol in the biosynthesis of lignans, flavonolignans, and alkaloids and thus plays a central role in plant secondary metabolism.</text>
</comment>
<dbReference type="OMA" id="PVEYTIH"/>
<comment type="subcellular location">
    <subcellularLocation>
        <location evidence="4">Secreted</location>
        <location evidence="4">Extracellular space</location>
        <location evidence="4">Apoplast</location>
    </subcellularLocation>
</comment>
<comment type="similarity">
    <text evidence="1 4">Belongs to the plant dirigent protein family.</text>
</comment>
<name>A0A5E4GHQ9_PRUDU</name>